<feature type="region of interest" description="Disordered" evidence="1">
    <location>
        <begin position="151"/>
        <end position="189"/>
    </location>
</feature>
<name>A0A5M7B564_SACHI</name>
<dbReference type="InterPro" id="IPR017517">
    <property type="entry name" value="Maleyloyr_isom"/>
</dbReference>
<evidence type="ECO:0000313" key="4">
    <source>
        <dbReference type="Proteomes" id="UP000323946"/>
    </source>
</evidence>
<evidence type="ECO:0000313" key="3">
    <source>
        <dbReference type="EMBL" id="KAA5824716.1"/>
    </source>
</evidence>
<dbReference type="AlphaFoldDB" id="A0A5M7B564"/>
<proteinExistence type="predicted"/>
<dbReference type="InterPro" id="IPR034660">
    <property type="entry name" value="DinB/YfiT-like"/>
</dbReference>
<gene>
    <name evidence="3" type="ORF">F1721_34090</name>
</gene>
<reference evidence="3 4" key="1">
    <citation type="submission" date="2019-09" db="EMBL/GenBank/DDBJ databases">
        <title>Draft genome sequence of the thermophilic Saccharopolyspora hirsuta VKM Ac-666T.</title>
        <authorList>
            <person name="Lobastova T.G."/>
            <person name="Fokina V."/>
            <person name="Bragin E.Y."/>
            <person name="Shtratnikova V.Y."/>
            <person name="Starodumova I.P."/>
            <person name="Tarlachkov S.V."/>
            <person name="Donova M.V."/>
        </authorList>
    </citation>
    <scope>NUCLEOTIDE SEQUENCE [LARGE SCALE GENOMIC DNA]</scope>
    <source>
        <strain evidence="3 4">VKM Ac-666</strain>
    </source>
</reference>
<dbReference type="SMR" id="A0A5M7B564"/>
<keyword evidence="4" id="KW-1185">Reference proteome</keyword>
<organism evidence="3 4">
    <name type="scientific">Saccharopolyspora hirsuta</name>
    <dbReference type="NCBI Taxonomy" id="1837"/>
    <lineage>
        <taxon>Bacteria</taxon>
        <taxon>Bacillati</taxon>
        <taxon>Actinomycetota</taxon>
        <taxon>Actinomycetes</taxon>
        <taxon>Pseudonocardiales</taxon>
        <taxon>Pseudonocardiaceae</taxon>
        <taxon>Saccharopolyspora</taxon>
    </lineage>
</organism>
<sequence>MRDLAPAADRLAELLTGVTDAQLTAPTPCADYTVGDLIDHISGLSLAFTAAAAKDRSLTSQGPSGDASRLPADWRTRIPEQLTALAKAWEDPAAWEGMTQAGGIELPGAVAGLVALDEIVVHGWDLAKATGQPFDCDEESLTACLEFVGPAAENPGPDSPFGPPVEVAPGAPPLDRLVGLTGREPTWRP</sequence>
<accession>A0A5M7B564</accession>
<dbReference type="RefSeq" id="WP_150070979.1">
    <property type="nucleotide sequence ID" value="NZ_JBEPDJ010000047.1"/>
</dbReference>
<dbReference type="OrthoDB" id="5185819at2"/>
<feature type="domain" description="Mycothiol-dependent maleylpyruvate isomerase metal-binding" evidence="2">
    <location>
        <begin position="4"/>
        <end position="127"/>
    </location>
</feature>
<dbReference type="SUPFAM" id="SSF109854">
    <property type="entry name" value="DinB/YfiT-like putative metalloenzymes"/>
    <property type="match status" value="1"/>
</dbReference>
<dbReference type="GO" id="GO:0046872">
    <property type="term" value="F:metal ion binding"/>
    <property type="evidence" value="ECO:0007669"/>
    <property type="project" value="InterPro"/>
</dbReference>
<dbReference type="EMBL" id="VWPH01000028">
    <property type="protein sequence ID" value="KAA5824716.1"/>
    <property type="molecule type" value="Genomic_DNA"/>
</dbReference>
<protein>
    <submittedName>
        <fullName evidence="3">TIGR03086 family protein</fullName>
    </submittedName>
</protein>
<dbReference type="Pfam" id="PF11716">
    <property type="entry name" value="MDMPI_N"/>
    <property type="match status" value="1"/>
</dbReference>
<dbReference type="NCBIfam" id="TIGR03086">
    <property type="entry name" value="TIGR03086 family metal-binding protein"/>
    <property type="match status" value="1"/>
</dbReference>
<evidence type="ECO:0000259" key="2">
    <source>
        <dbReference type="Pfam" id="PF11716"/>
    </source>
</evidence>
<dbReference type="InterPro" id="IPR024344">
    <property type="entry name" value="MDMPI_metal-binding"/>
</dbReference>
<dbReference type="InterPro" id="IPR017520">
    <property type="entry name" value="CHP03086"/>
</dbReference>
<comment type="caution">
    <text evidence="3">The sequence shown here is derived from an EMBL/GenBank/DDBJ whole genome shotgun (WGS) entry which is preliminary data.</text>
</comment>
<dbReference type="Gene3D" id="1.20.120.450">
    <property type="entry name" value="dinb family like domain"/>
    <property type="match status" value="1"/>
</dbReference>
<evidence type="ECO:0000256" key="1">
    <source>
        <dbReference type="SAM" id="MobiDB-lite"/>
    </source>
</evidence>
<dbReference type="NCBIfam" id="TIGR03083">
    <property type="entry name" value="maleylpyruvate isomerase family mycothiol-dependent enzyme"/>
    <property type="match status" value="1"/>
</dbReference>
<dbReference type="Proteomes" id="UP000323946">
    <property type="component" value="Unassembled WGS sequence"/>
</dbReference>